<sequence length="507" mass="56283">MAEEFTPTAQEGYPEDQELMSQKVMTFQASDSDTNNAPPNKTQETSPADTAKDIETLGPLYHESNSLTENYSSVDEEDSAREKLFSSETVLVEREAGDQLQCNMEPQTHPENLSDTSVDEDTVDSLDDNNERTGDSTQAVLQNSLAEETNILHKTILEKEADQHSQNTSEHPDSEETQEDMLEEEMEKLIQSLEGTENKRFLSEGHPVCRTETELSPEDTSQCLSQEVRKQSRVQECMKNYHRSFLSNGILLGAGLALVAVFIACSGYYTSEPKNMPKNPAVEAFLQRFDPLKDSFPGQNPHLWGRVRKVLQKHLNTSYHTEPAILILTAAQEGKSTLKCLSVQIADAYSSSLQGSTVQVDGASKSTLSSDEAKLAVDTELSNGFHGDAKAAVVHRFESLPAGSTLIFYKYCDHESAAFKDVLLILTVLLEIDKLEAKGSLQDVEEKVRDFLWAKFTNADTPSSYNHMDTDKLSGLWSRISHLVLPVFPVQMVDDAGCSLQTRPQGE</sequence>
<reference evidence="1" key="1">
    <citation type="submission" date="2021-08" db="EMBL/GenBank/DDBJ databases">
        <title>The first chromosome-level gecko genome reveals the dynamic sex chromosomes of Neotropical dwarf geckos (Sphaerodactylidae: Sphaerodactylus).</title>
        <authorList>
            <person name="Pinto B.J."/>
            <person name="Keating S.E."/>
            <person name="Gamble T."/>
        </authorList>
    </citation>
    <scope>NUCLEOTIDE SEQUENCE</scope>
    <source>
        <strain evidence="1">TG3544</strain>
    </source>
</reference>
<proteinExistence type="predicted"/>
<dbReference type="Proteomes" id="UP000827872">
    <property type="component" value="Linkage Group LG05"/>
</dbReference>
<keyword evidence="2" id="KW-1185">Reference proteome</keyword>
<evidence type="ECO:0000313" key="2">
    <source>
        <dbReference type="Proteomes" id="UP000827872"/>
    </source>
</evidence>
<organism evidence="1 2">
    <name type="scientific">Sphaerodactylus townsendi</name>
    <dbReference type="NCBI Taxonomy" id="933632"/>
    <lineage>
        <taxon>Eukaryota</taxon>
        <taxon>Metazoa</taxon>
        <taxon>Chordata</taxon>
        <taxon>Craniata</taxon>
        <taxon>Vertebrata</taxon>
        <taxon>Euteleostomi</taxon>
        <taxon>Lepidosauria</taxon>
        <taxon>Squamata</taxon>
        <taxon>Bifurcata</taxon>
        <taxon>Gekkota</taxon>
        <taxon>Sphaerodactylidae</taxon>
        <taxon>Sphaerodactylus</taxon>
    </lineage>
</organism>
<name>A0ACB8F2M7_9SAUR</name>
<dbReference type="EMBL" id="CM037618">
    <property type="protein sequence ID" value="KAH7999397.1"/>
    <property type="molecule type" value="Genomic_DNA"/>
</dbReference>
<evidence type="ECO:0000313" key="1">
    <source>
        <dbReference type="EMBL" id="KAH7999397.1"/>
    </source>
</evidence>
<gene>
    <name evidence="1" type="ORF">K3G42_009909</name>
</gene>
<comment type="caution">
    <text evidence="1">The sequence shown here is derived from an EMBL/GenBank/DDBJ whole genome shotgun (WGS) entry which is preliminary data.</text>
</comment>
<protein>
    <submittedName>
        <fullName evidence="1">Uncharacterized protein</fullName>
    </submittedName>
</protein>
<accession>A0ACB8F2M7</accession>